<comment type="caution">
    <text evidence="6">The sequence shown here is derived from an EMBL/GenBank/DDBJ whole genome shotgun (WGS) entry which is preliminary data.</text>
</comment>
<gene>
    <name evidence="6" type="ORF">PC110_g14450</name>
    <name evidence="1" type="ORF">PC113_g20949</name>
    <name evidence="2" type="ORF">PC115_g20659</name>
    <name evidence="3" type="ORF">PC117_g22933</name>
    <name evidence="4" type="ORF">PC118_g12654</name>
    <name evidence="5" type="ORF">PC129_g20807</name>
</gene>
<evidence type="ECO:0000313" key="6">
    <source>
        <dbReference type="EMBL" id="RAW29181.1"/>
    </source>
</evidence>
<evidence type="ECO:0000313" key="4">
    <source>
        <dbReference type="EMBL" id="KAG2977821.1"/>
    </source>
</evidence>
<evidence type="ECO:0000313" key="7">
    <source>
        <dbReference type="Proteomes" id="UP000251314"/>
    </source>
</evidence>
<protein>
    <submittedName>
        <fullName evidence="6">Uncharacterized protein</fullName>
    </submittedName>
</protein>
<reference evidence="1" key="2">
    <citation type="submission" date="2018-10" db="EMBL/GenBank/DDBJ databases">
        <title>Effector identification in a new, highly contiguous assembly of the strawberry crown rot pathogen Phytophthora cactorum.</title>
        <authorList>
            <person name="Armitage A.D."/>
            <person name="Nellist C.F."/>
            <person name="Bates H."/>
            <person name="Vickerstaff R.J."/>
            <person name="Harrison R.J."/>
        </authorList>
    </citation>
    <scope>NUCLEOTIDE SEQUENCE</scope>
    <source>
        <strain evidence="1">15-7</strain>
        <strain evidence="2">4032</strain>
        <strain evidence="3">4040</strain>
        <strain evidence="4">P415</strain>
        <strain evidence="5">P421</strain>
    </source>
</reference>
<evidence type="ECO:0000313" key="1">
    <source>
        <dbReference type="EMBL" id="KAG2831361.1"/>
    </source>
</evidence>
<dbReference type="Proteomes" id="UP000735874">
    <property type="component" value="Unassembled WGS sequence"/>
</dbReference>
<dbReference type="OrthoDB" id="101185at2759"/>
<dbReference type="EMBL" id="RCMK01001325">
    <property type="protein sequence ID" value="KAG2896735.1"/>
    <property type="molecule type" value="Genomic_DNA"/>
</dbReference>
<dbReference type="EMBL" id="RCMG01001282">
    <property type="protein sequence ID" value="KAG2831361.1"/>
    <property type="molecule type" value="Genomic_DNA"/>
</dbReference>
<dbReference type="Gene3D" id="3.10.450.50">
    <property type="match status" value="1"/>
</dbReference>
<dbReference type="Proteomes" id="UP000760860">
    <property type="component" value="Unassembled WGS sequence"/>
</dbReference>
<dbReference type="Proteomes" id="UP000774804">
    <property type="component" value="Unassembled WGS sequence"/>
</dbReference>
<evidence type="ECO:0000313" key="2">
    <source>
        <dbReference type="EMBL" id="KAG2886516.1"/>
    </source>
</evidence>
<reference evidence="6 7" key="1">
    <citation type="submission" date="2018-01" db="EMBL/GenBank/DDBJ databases">
        <title>Draft genome of the strawberry crown rot pathogen Phytophthora cactorum.</title>
        <authorList>
            <person name="Armitage A.D."/>
            <person name="Lysoe E."/>
            <person name="Nellist C.F."/>
            <person name="Harrison R.J."/>
            <person name="Brurberg M.B."/>
        </authorList>
    </citation>
    <scope>NUCLEOTIDE SEQUENCE [LARGE SCALE GENOMIC DNA]</scope>
    <source>
        <strain evidence="6 7">10300</strain>
    </source>
</reference>
<dbReference type="Proteomes" id="UP000736787">
    <property type="component" value="Unassembled WGS sequence"/>
</dbReference>
<accession>A0A329RX98</accession>
<dbReference type="EMBL" id="MJFZ01000443">
    <property type="protein sequence ID" value="RAW29181.1"/>
    <property type="molecule type" value="Genomic_DNA"/>
</dbReference>
<dbReference type="Proteomes" id="UP000697107">
    <property type="component" value="Unassembled WGS sequence"/>
</dbReference>
<keyword evidence="7" id="KW-1185">Reference proteome</keyword>
<sequence>MALGVLSNTGYGPKALKASWRRFSTALPGVEVELQNVKRNAENSLVATITTTFTITEQMLQKIFPHLRGAGSSLAKKLQHREIVMPGTVRFLWDSTCGRITSVLSHSDMLTPMLQLVGNVEDLARVYEYSRVLA</sequence>
<dbReference type="EMBL" id="RCML01000412">
    <property type="protein sequence ID" value="KAG2977821.1"/>
    <property type="molecule type" value="Genomic_DNA"/>
</dbReference>
<evidence type="ECO:0000313" key="5">
    <source>
        <dbReference type="EMBL" id="KAG3208164.1"/>
    </source>
</evidence>
<organism evidence="6 7">
    <name type="scientific">Phytophthora cactorum</name>
    <dbReference type="NCBI Taxonomy" id="29920"/>
    <lineage>
        <taxon>Eukaryota</taxon>
        <taxon>Sar</taxon>
        <taxon>Stramenopiles</taxon>
        <taxon>Oomycota</taxon>
        <taxon>Peronosporomycetes</taxon>
        <taxon>Peronosporales</taxon>
        <taxon>Peronosporaceae</taxon>
        <taxon>Phytophthora</taxon>
    </lineage>
</organism>
<proteinExistence type="predicted"/>
<dbReference type="AlphaFoldDB" id="A0A329RX98"/>
<dbReference type="EMBL" id="RCMV01001537">
    <property type="protein sequence ID" value="KAG3208164.1"/>
    <property type="molecule type" value="Genomic_DNA"/>
</dbReference>
<dbReference type="VEuPathDB" id="FungiDB:PC110_g14450"/>
<dbReference type="EMBL" id="RCMI01001336">
    <property type="protein sequence ID" value="KAG2886516.1"/>
    <property type="molecule type" value="Genomic_DNA"/>
</dbReference>
<dbReference type="Proteomes" id="UP000251314">
    <property type="component" value="Unassembled WGS sequence"/>
</dbReference>
<name>A0A329RX98_9STRA</name>
<evidence type="ECO:0000313" key="3">
    <source>
        <dbReference type="EMBL" id="KAG2896735.1"/>
    </source>
</evidence>